<dbReference type="InterPro" id="IPR003526">
    <property type="entry name" value="MECDP_synthase"/>
</dbReference>
<evidence type="ECO:0000256" key="3">
    <source>
        <dbReference type="ARBA" id="ARBA00004709"/>
    </source>
</evidence>
<evidence type="ECO:0000256" key="1">
    <source>
        <dbReference type="ARBA" id="ARBA00000200"/>
    </source>
</evidence>
<keyword evidence="9 12" id="KW-0414">Isoprene biosynthesis</keyword>
<evidence type="ECO:0000256" key="11">
    <source>
        <dbReference type="ARBA" id="ARBA00023268"/>
    </source>
</evidence>
<keyword evidence="11" id="KW-0511">Multifunctional enzyme</keyword>
<dbReference type="AlphaFoldDB" id="A0A6A6K231"/>
<dbReference type="UniPathway" id="UPA00056">
    <property type="reaction ID" value="UER00095"/>
</dbReference>
<evidence type="ECO:0000313" key="14">
    <source>
        <dbReference type="EMBL" id="KAF2282126.1"/>
    </source>
</evidence>
<dbReference type="GO" id="GO:0019288">
    <property type="term" value="P:isopentenyl diphosphate biosynthetic process, methylerythritol 4-phosphate pathway"/>
    <property type="evidence" value="ECO:0007669"/>
    <property type="project" value="UniProtKB-UniPathway"/>
</dbReference>
<protein>
    <recommendedName>
        <fullName evidence="5 12">2-C-methyl-D-erythritol 2,4-cyclodiphosphate synthase</fullName>
        <ecNumber evidence="5 12">4.6.1.12</ecNumber>
    </recommendedName>
</protein>
<comment type="cofactor">
    <cofactor evidence="2">
        <name>a divalent metal cation</name>
        <dbReference type="ChEBI" id="CHEBI:60240"/>
    </cofactor>
</comment>
<reference evidence="14 15" key="1">
    <citation type="journal article" date="2020" name="Mol. Plant">
        <title>The Chromosome-Based Rubber Tree Genome Provides New Insights into Spurge Genome Evolution and Rubber Biosynthesis.</title>
        <authorList>
            <person name="Liu J."/>
            <person name="Shi C."/>
            <person name="Shi C.C."/>
            <person name="Li W."/>
            <person name="Zhang Q.J."/>
            <person name="Zhang Y."/>
            <person name="Li K."/>
            <person name="Lu H.F."/>
            <person name="Shi C."/>
            <person name="Zhu S.T."/>
            <person name="Xiao Z.Y."/>
            <person name="Nan H."/>
            <person name="Yue Y."/>
            <person name="Zhu X.G."/>
            <person name="Wu Y."/>
            <person name="Hong X.N."/>
            <person name="Fan G.Y."/>
            <person name="Tong Y."/>
            <person name="Zhang D."/>
            <person name="Mao C.L."/>
            <person name="Liu Y.L."/>
            <person name="Hao S.J."/>
            <person name="Liu W.Q."/>
            <person name="Lv M.Q."/>
            <person name="Zhang H.B."/>
            <person name="Liu Y."/>
            <person name="Hu-Tang G.R."/>
            <person name="Wang J.P."/>
            <person name="Wang J.H."/>
            <person name="Sun Y.H."/>
            <person name="Ni S.B."/>
            <person name="Chen W.B."/>
            <person name="Zhang X.C."/>
            <person name="Jiao Y.N."/>
            <person name="Eichler E.E."/>
            <person name="Li G.H."/>
            <person name="Liu X."/>
            <person name="Gao L.Z."/>
        </authorList>
    </citation>
    <scope>NUCLEOTIDE SEQUENCE [LARGE SCALE GENOMIC DNA]</scope>
    <source>
        <strain evidence="15">cv. GT1</strain>
        <tissue evidence="14">Leaf</tissue>
    </source>
</reference>
<dbReference type="Pfam" id="PF01128">
    <property type="entry name" value="IspD"/>
    <property type="match status" value="1"/>
</dbReference>
<organism evidence="14 15">
    <name type="scientific">Hevea brasiliensis</name>
    <name type="common">Para rubber tree</name>
    <name type="synonym">Siphonia brasiliensis</name>
    <dbReference type="NCBI Taxonomy" id="3981"/>
    <lineage>
        <taxon>Eukaryota</taxon>
        <taxon>Viridiplantae</taxon>
        <taxon>Streptophyta</taxon>
        <taxon>Embryophyta</taxon>
        <taxon>Tracheophyta</taxon>
        <taxon>Spermatophyta</taxon>
        <taxon>Magnoliopsida</taxon>
        <taxon>eudicotyledons</taxon>
        <taxon>Gunneridae</taxon>
        <taxon>Pentapetalae</taxon>
        <taxon>rosids</taxon>
        <taxon>fabids</taxon>
        <taxon>Malpighiales</taxon>
        <taxon>Euphorbiaceae</taxon>
        <taxon>Crotonoideae</taxon>
        <taxon>Micrandreae</taxon>
        <taxon>Hevea</taxon>
    </lineage>
</organism>
<dbReference type="SUPFAM" id="SSF69765">
    <property type="entry name" value="IpsF-like"/>
    <property type="match status" value="1"/>
</dbReference>
<dbReference type="PROSITE" id="PS01350">
    <property type="entry name" value="ISPF"/>
    <property type="match status" value="1"/>
</dbReference>
<comment type="similarity">
    <text evidence="4">Belongs to the IspD/TarI cytidylyltransferase family. IspD subfamily.</text>
</comment>
<dbReference type="SUPFAM" id="SSF53448">
    <property type="entry name" value="Nucleotide-diphospho-sugar transferases"/>
    <property type="match status" value="1"/>
</dbReference>
<dbReference type="EC" id="4.6.1.12" evidence="5 12"/>
<dbReference type="CDD" id="cd00554">
    <property type="entry name" value="MECDP_synthase"/>
    <property type="match status" value="1"/>
</dbReference>
<evidence type="ECO:0000256" key="4">
    <source>
        <dbReference type="ARBA" id="ARBA00009789"/>
    </source>
</evidence>
<sequence>MHGCVMVVVAAGEGSRLGIAGLPKQYMKIHNQAVLWYSITSSFAPYMHKVRVVIREGHDVLYQNAIKSLPPAIADRLLPPVYGGDRRQDSVRVGLESLDGMKPSIVAIHDACRPFAQAIPESSVTDALAQHSGVVQVLPVVDTIQVVSDNAIVGNVDRETARIVQTPQVYRYRDALACHNAMYRTDPDRHFTDDSSVMLECGMVGVGYDMHRFADSPPESGYIVLCGVEIAFHRKIEAHSDGDVGTHALVDALLGCVGEGSIGEHFPNTDPRWKCMSSTHFLLEAQNKALTKGYAMLNFDLTMVCELPKIIPHVHRMKLFMSKLLGMDTSAINIKAVTTEKLGSIGRGEGIAAHAVVLCRKIAETAPNPGSKNPSGT</sequence>
<evidence type="ECO:0000256" key="9">
    <source>
        <dbReference type="ARBA" id="ARBA00023229"/>
    </source>
</evidence>
<comment type="catalytic activity">
    <reaction evidence="1 12">
        <text>4-CDP-2-C-methyl-D-erythritol 2-phosphate = 2-C-methyl-D-erythritol 2,4-cyclic diphosphate + CMP</text>
        <dbReference type="Rhea" id="RHEA:23864"/>
        <dbReference type="ChEBI" id="CHEBI:57919"/>
        <dbReference type="ChEBI" id="CHEBI:58483"/>
        <dbReference type="ChEBI" id="CHEBI:60377"/>
        <dbReference type="EC" id="4.6.1.12"/>
    </reaction>
</comment>
<keyword evidence="7" id="KW-0548">Nucleotidyltransferase</keyword>
<dbReference type="Pfam" id="PF02542">
    <property type="entry name" value="YgbB"/>
    <property type="match status" value="1"/>
</dbReference>
<evidence type="ECO:0000259" key="13">
    <source>
        <dbReference type="Pfam" id="PF02542"/>
    </source>
</evidence>
<dbReference type="Gene3D" id="3.90.550.10">
    <property type="entry name" value="Spore Coat Polysaccharide Biosynthesis Protein SpsA, Chain A"/>
    <property type="match status" value="1"/>
</dbReference>
<keyword evidence="15" id="KW-1185">Reference proteome</keyword>
<keyword evidence="6" id="KW-0808">Transferase</keyword>
<dbReference type="InterPro" id="IPR029044">
    <property type="entry name" value="Nucleotide-diphossugar_trans"/>
</dbReference>
<dbReference type="Gene3D" id="3.30.1330.50">
    <property type="entry name" value="2-C-methyl-D-erythritol 2,4-cyclodiphosphate synthase"/>
    <property type="match status" value="1"/>
</dbReference>
<dbReference type="GO" id="GO:0008685">
    <property type="term" value="F:2-C-methyl-D-erythritol 2,4-cyclodiphosphate synthase activity"/>
    <property type="evidence" value="ECO:0007669"/>
    <property type="project" value="UniProtKB-EC"/>
</dbReference>
<evidence type="ECO:0000313" key="15">
    <source>
        <dbReference type="Proteomes" id="UP000467840"/>
    </source>
</evidence>
<dbReference type="GO" id="GO:0046872">
    <property type="term" value="F:metal ion binding"/>
    <property type="evidence" value="ECO:0007669"/>
    <property type="project" value="UniProtKB-KW"/>
</dbReference>
<comment type="pathway">
    <text evidence="3">Isoprenoid biosynthesis; isopentenyl diphosphate biosynthesis via DXP pathway; isopentenyl diphosphate from 1-deoxy-D-xylulose 5-phosphate: step 4/6.</text>
</comment>
<dbReference type="HAMAP" id="MF_00107">
    <property type="entry name" value="IspF"/>
    <property type="match status" value="1"/>
</dbReference>
<feature type="domain" description="2-C-methyl-D-erythritol 2,4-cyclodiphosphate synthase" evidence="13">
    <location>
        <begin position="204"/>
        <end position="359"/>
    </location>
</feature>
<evidence type="ECO:0000256" key="12">
    <source>
        <dbReference type="RuleBase" id="RU004395"/>
    </source>
</evidence>
<evidence type="ECO:0000256" key="2">
    <source>
        <dbReference type="ARBA" id="ARBA00001968"/>
    </source>
</evidence>
<proteinExistence type="inferred from homology"/>
<comment type="caution">
    <text evidence="14">The sequence shown here is derived from an EMBL/GenBank/DDBJ whole genome shotgun (WGS) entry which is preliminary data.</text>
</comment>
<dbReference type="InterPro" id="IPR036571">
    <property type="entry name" value="MECDP_synthase_sf"/>
</dbReference>
<accession>A0A6A6K231</accession>
<comment type="similarity">
    <text evidence="12">Belongs to the IspF family.</text>
</comment>
<dbReference type="InterPro" id="IPR020555">
    <property type="entry name" value="MECDP_synthase_CS"/>
</dbReference>
<gene>
    <name evidence="14" type="ORF">GH714_042950</name>
</gene>
<dbReference type="GO" id="GO:0016114">
    <property type="term" value="P:terpenoid biosynthetic process"/>
    <property type="evidence" value="ECO:0007669"/>
    <property type="project" value="InterPro"/>
</dbReference>
<evidence type="ECO:0000256" key="8">
    <source>
        <dbReference type="ARBA" id="ARBA00022723"/>
    </source>
</evidence>
<dbReference type="PANTHER" id="PTHR43181:SF1">
    <property type="entry name" value="2-C-METHYL-D-ERYTHRITOL 2,4-CYCLODIPHOSPHATE SYNTHASE, CHLOROPLASTIC"/>
    <property type="match status" value="1"/>
</dbReference>
<dbReference type="CDD" id="cd02516">
    <property type="entry name" value="CDP-ME_synthetase"/>
    <property type="match status" value="1"/>
</dbReference>
<dbReference type="PANTHER" id="PTHR43181">
    <property type="entry name" value="2-C-METHYL-D-ERYTHRITOL 2,4-CYCLODIPHOSPHATE SYNTHASE, CHLOROPLASTIC"/>
    <property type="match status" value="1"/>
</dbReference>
<dbReference type="GO" id="GO:0070567">
    <property type="term" value="F:cytidylyltransferase activity"/>
    <property type="evidence" value="ECO:0007669"/>
    <property type="project" value="InterPro"/>
</dbReference>
<dbReference type="NCBIfam" id="TIGR00151">
    <property type="entry name" value="ispF"/>
    <property type="match status" value="1"/>
</dbReference>
<evidence type="ECO:0000256" key="6">
    <source>
        <dbReference type="ARBA" id="ARBA00022679"/>
    </source>
</evidence>
<name>A0A6A6K231_HEVBR</name>
<dbReference type="EMBL" id="JAAGAX010000511">
    <property type="protein sequence ID" value="KAF2282126.1"/>
    <property type="molecule type" value="Genomic_DNA"/>
</dbReference>
<evidence type="ECO:0000256" key="5">
    <source>
        <dbReference type="ARBA" id="ARBA00012579"/>
    </source>
</evidence>
<evidence type="ECO:0000256" key="7">
    <source>
        <dbReference type="ARBA" id="ARBA00022695"/>
    </source>
</evidence>
<evidence type="ECO:0000256" key="10">
    <source>
        <dbReference type="ARBA" id="ARBA00023239"/>
    </source>
</evidence>
<keyword evidence="10 12" id="KW-0456">Lyase</keyword>
<dbReference type="InterPro" id="IPR034683">
    <property type="entry name" value="IspD/TarI"/>
</dbReference>
<keyword evidence="8" id="KW-0479">Metal-binding</keyword>
<dbReference type="Proteomes" id="UP000467840">
    <property type="component" value="Unassembled WGS sequence"/>
</dbReference>